<sequence>MEEKKSLFRKDAVFFLDQEKQYEGEDILHFIGKRMAEKGYAKESFEQALIEREKKFPTGLQTAPYPIAIPHADMGHANVSCIGVVRLRGSACFSDMVEPDKKVHAKYIFCIVLSKKEQQTDILQEVMQIAADEELMEKMEQAGTEEELYDMLSKRG</sequence>
<dbReference type="Proteomes" id="UP000652477">
    <property type="component" value="Unassembled WGS sequence"/>
</dbReference>
<dbReference type="PROSITE" id="PS51094">
    <property type="entry name" value="PTS_EIIA_TYPE_2"/>
    <property type="match status" value="1"/>
</dbReference>
<gene>
    <name evidence="2" type="ORF">H8S37_11610</name>
</gene>
<dbReference type="Gene3D" id="3.40.930.10">
    <property type="entry name" value="Mannitol-specific EII, Chain A"/>
    <property type="match status" value="1"/>
</dbReference>
<dbReference type="InterPro" id="IPR016152">
    <property type="entry name" value="PTrfase/Anion_transptr"/>
</dbReference>
<dbReference type="InterPro" id="IPR002178">
    <property type="entry name" value="PTS_EIIA_type-2_dom"/>
</dbReference>
<keyword evidence="2" id="KW-0813">Transport</keyword>
<keyword evidence="2" id="KW-0762">Sugar transport</keyword>
<dbReference type="SUPFAM" id="SSF55804">
    <property type="entry name" value="Phoshotransferase/anion transport protein"/>
    <property type="match status" value="1"/>
</dbReference>
<organism evidence="2 3">
    <name type="scientific">Mediterraneibacter hominis</name>
    <dbReference type="NCBI Taxonomy" id="2763054"/>
    <lineage>
        <taxon>Bacteria</taxon>
        <taxon>Bacillati</taxon>
        <taxon>Bacillota</taxon>
        <taxon>Clostridia</taxon>
        <taxon>Lachnospirales</taxon>
        <taxon>Lachnospiraceae</taxon>
        <taxon>Mediterraneibacter</taxon>
    </lineage>
</organism>
<dbReference type="InterPro" id="IPR051541">
    <property type="entry name" value="PTS_SugarTrans_NitroReg"/>
</dbReference>
<evidence type="ECO:0000313" key="3">
    <source>
        <dbReference type="Proteomes" id="UP000652477"/>
    </source>
</evidence>
<dbReference type="CDD" id="cd00211">
    <property type="entry name" value="PTS_IIA_fru"/>
    <property type="match status" value="1"/>
</dbReference>
<evidence type="ECO:0000313" key="2">
    <source>
        <dbReference type="EMBL" id="MBC5689566.1"/>
    </source>
</evidence>
<proteinExistence type="predicted"/>
<evidence type="ECO:0000259" key="1">
    <source>
        <dbReference type="PROSITE" id="PS51094"/>
    </source>
</evidence>
<dbReference type="EMBL" id="JACOPF010000002">
    <property type="protein sequence ID" value="MBC5689566.1"/>
    <property type="molecule type" value="Genomic_DNA"/>
</dbReference>
<feature type="domain" description="PTS EIIA type-2" evidence="1">
    <location>
        <begin position="6"/>
        <end position="155"/>
    </location>
</feature>
<dbReference type="PANTHER" id="PTHR47738">
    <property type="entry name" value="PTS SYSTEM FRUCTOSE-LIKE EIIA COMPONENT-RELATED"/>
    <property type="match status" value="1"/>
</dbReference>
<protein>
    <submittedName>
        <fullName evidence="2">PTS sugar transporter subunit IIA</fullName>
    </submittedName>
</protein>
<reference evidence="2" key="1">
    <citation type="submission" date="2020-08" db="EMBL/GenBank/DDBJ databases">
        <title>Genome public.</title>
        <authorList>
            <person name="Liu C."/>
            <person name="Sun Q."/>
        </authorList>
    </citation>
    <scope>NUCLEOTIDE SEQUENCE</scope>
    <source>
        <strain evidence="2">NSJ-55</strain>
    </source>
</reference>
<dbReference type="Pfam" id="PF00359">
    <property type="entry name" value="PTS_EIIA_2"/>
    <property type="match status" value="1"/>
</dbReference>
<dbReference type="AlphaFoldDB" id="A0A923RQJ3"/>
<name>A0A923RQJ3_9FIRM</name>
<dbReference type="PANTHER" id="PTHR47738:SF3">
    <property type="entry name" value="PHOSPHOTRANSFERASE SYSTEM MANNITOL_FRUCTOSE-SPECIFIC IIA DOMAIN CONTAINING PROTEIN"/>
    <property type="match status" value="1"/>
</dbReference>
<dbReference type="RefSeq" id="WP_186876230.1">
    <property type="nucleotide sequence ID" value="NZ_JACOPF010000002.1"/>
</dbReference>
<comment type="caution">
    <text evidence="2">The sequence shown here is derived from an EMBL/GenBank/DDBJ whole genome shotgun (WGS) entry which is preliminary data.</text>
</comment>
<accession>A0A923RQJ3</accession>
<keyword evidence="3" id="KW-1185">Reference proteome</keyword>